<organism evidence="1 2">
    <name type="scientific">Paramuricea clavata</name>
    <name type="common">Red gorgonian</name>
    <name type="synonym">Violescent sea-whip</name>
    <dbReference type="NCBI Taxonomy" id="317549"/>
    <lineage>
        <taxon>Eukaryota</taxon>
        <taxon>Metazoa</taxon>
        <taxon>Cnidaria</taxon>
        <taxon>Anthozoa</taxon>
        <taxon>Octocorallia</taxon>
        <taxon>Malacalcyonacea</taxon>
        <taxon>Plexauridae</taxon>
        <taxon>Paramuricea</taxon>
    </lineage>
</organism>
<sequence>MNTESWCTVESRSSENWTRSNRKHFGKAFESKVFKEGPGDSEGRLQFPKKKEVHRERRHFPEKYICNLR</sequence>
<dbReference type="OrthoDB" id="5945439at2759"/>
<accession>A0A6S7HIS5</accession>
<evidence type="ECO:0000313" key="2">
    <source>
        <dbReference type="Proteomes" id="UP001152795"/>
    </source>
</evidence>
<comment type="caution">
    <text evidence="1">The sequence shown here is derived from an EMBL/GenBank/DDBJ whole genome shotgun (WGS) entry which is preliminary data.</text>
</comment>
<gene>
    <name evidence="1" type="ORF">PACLA_8A045240</name>
</gene>
<keyword evidence="2" id="KW-1185">Reference proteome</keyword>
<dbReference type="Proteomes" id="UP001152795">
    <property type="component" value="Unassembled WGS sequence"/>
</dbReference>
<proteinExistence type="predicted"/>
<reference evidence="1" key="1">
    <citation type="submission" date="2020-04" db="EMBL/GenBank/DDBJ databases">
        <authorList>
            <person name="Alioto T."/>
            <person name="Alioto T."/>
            <person name="Gomez Garrido J."/>
        </authorList>
    </citation>
    <scope>NUCLEOTIDE SEQUENCE</scope>
    <source>
        <strain evidence="1">A484AB</strain>
    </source>
</reference>
<protein>
    <submittedName>
        <fullName evidence="1">Uncharacterized protein</fullName>
    </submittedName>
</protein>
<evidence type="ECO:0000313" key="1">
    <source>
        <dbReference type="EMBL" id="CAB4004506.1"/>
    </source>
</evidence>
<dbReference type="EMBL" id="CACRXK020004924">
    <property type="protein sequence ID" value="CAB4004506.1"/>
    <property type="molecule type" value="Genomic_DNA"/>
</dbReference>
<dbReference type="AlphaFoldDB" id="A0A6S7HIS5"/>
<name>A0A6S7HIS5_PARCT</name>